<evidence type="ECO:0000313" key="2">
    <source>
        <dbReference type="EMBL" id="MBB5620964.1"/>
    </source>
</evidence>
<organism evidence="2 3">
    <name type="scientific">Pedobacter cryoconitis</name>
    <dbReference type="NCBI Taxonomy" id="188932"/>
    <lineage>
        <taxon>Bacteria</taxon>
        <taxon>Pseudomonadati</taxon>
        <taxon>Bacteroidota</taxon>
        <taxon>Sphingobacteriia</taxon>
        <taxon>Sphingobacteriales</taxon>
        <taxon>Sphingobacteriaceae</taxon>
        <taxon>Pedobacter</taxon>
    </lineage>
</organism>
<feature type="compositionally biased region" description="Polar residues" evidence="1">
    <location>
        <begin position="1"/>
        <end position="11"/>
    </location>
</feature>
<gene>
    <name evidence="2" type="ORF">HDE69_002017</name>
</gene>
<dbReference type="EMBL" id="JACHCF010000004">
    <property type="protein sequence ID" value="MBB5620964.1"/>
    <property type="molecule type" value="Genomic_DNA"/>
</dbReference>
<sequence>MSTNNKTTSKPVASKASEILKDPTSSQIAKQLAGSALSQRTSGNQTSREMEDKAARVLASNKYSEETKTLAASVLAQSNKER</sequence>
<feature type="compositionally biased region" description="Polar residues" evidence="1">
    <location>
        <begin position="36"/>
        <end position="47"/>
    </location>
</feature>
<dbReference type="RefSeq" id="WP_183866963.1">
    <property type="nucleotide sequence ID" value="NZ_JACHCF010000004.1"/>
</dbReference>
<dbReference type="Proteomes" id="UP000537718">
    <property type="component" value="Unassembled WGS sequence"/>
</dbReference>
<evidence type="ECO:0000313" key="3">
    <source>
        <dbReference type="Proteomes" id="UP000537718"/>
    </source>
</evidence>
<protein>
    <submittedName>
        <fullName evidence="2">Uncharacterized protein</fullName>
    </submittedName>
</protein>
<feature type="region of interest" description="Disordered" evidence="1">
    <location>
        <begin position="1"/>
        <end position="82"/>
    </location>
</feature>
<evidence type="ECO:0000256" key="1">
    <source>
        <dbReference type="SAM" id="MobiDB-lite"/>
    </source>
</evidence>
<accession>A0A7W9DJQ4</accession>
<name>A0A7W9DJQ4_9SPHI</name>
<dbReference type="AlphaFoldDB" id="A0A7W9DJQ4"/>
<reference evidence="2 3" key="1">
    <citation type="submission" date="2020-08" db="EMBL/GenBank/DDBJ databases">
        <title>Genomic Encyclopedia of Type Strains, Phase IV (KMG-V): Genome sequencing to study the core and pangenomes of soil and plant-associated prokaryotes.</title>
        <authorList>
            <person name="Whitman W."/>
        </authorList>
    </citation>
    <scope>NUCLEOTIDE SEQUENCE [LARGE SCALE GENOMIC DNA]</scope>
    <source>
        <strain evidence="2 3">MP7CTX6</strain>
    </source>
</reference>
<proteinExistence type="predicted"/>
<comment type="caution">
    <text evidence="2">The sequence shown here is derived from an EMBL/GenBank/DDBJ whole genome shotgun (WGS) entry which is preliminary data.</text>
</comment>